<protein>
    <submittedName>
        <fullName evidence="1">Uncharacterized protein</fullName>
    </submittedName>
</protein>
<evidence type="ECO:0000313" key="2">
    <source>
        <dbReference type="Proteomes" id="UP000737018"/>
    </source>
</evidence>
<gene>
    <name evidence="1" type="ORF">CMV_025127</name>
</gene>
<comment type="caution">
    <text evidence="1">The sequence shown here is derived from an EMBL/GenBank/DDBJ whole genome shotgun (WGS) entry which is preliminary data.</text>
</comment>
<proteinExistence type="predicted"/>
<evidence type="ECO:0000313" key="1">
    <source>
        <dbReference type="EMBL" id="KAF3948934.1"/>
    </source>
</evidence>
<keyword evidence="2" id="KW-1185">Reference proteome</keyword>
<dbReference type="AlphaFoldDB" id="A0A8J4QMI6"/>
<dbReference type="EMBL" id="JRKL02006456">
    <property type="protein sequence ID" value="KAF3948934.1"/>
    <property type="molecule type" value="Genomic_DNA"/>
</dbReference>
<reference evidence="1" key="1">
    <citation type="submission" date="2020-03" db="EMBL/GenBank/DDBJ databases">
        <title>Castanea mollissima Vanexum genome sequencing.</title>
        <authorList>
            <person name="Staton M."/>
        </authorList>
    </citation>
    <scope>NUCLEOTIDE SEQUENCE</scope>
    <source>
        <tissue evidence="1">Leaf</tissue>
    </source>
</reference>
<dbReference type="Proteomes" id="UP000737018">
    <property type="component" value="Unassembled WGS sequence"/>
</dbReference>
<sequence length="104" mass="12209">MSTVFRHFRPAVLVKQRVSVKLHEEFLPTASFLDLWLCSLVQEKTEGRRRLFTEQNGHGCAQTRGEAFCPFDLSSTHHRCRPIRVRVLRWFIFLNWVRGVVLGV</sequence>
<organism evidence="1 2">
    <name type="scientific">Castanea mollissima</name>
    <name type="common">Chinese chestnut</name>
    <dbReference type="NCBI Taxonomy" id="60419"/>
    <lineage>
        <taxon>Eukaryota</taxon>
        <taxon>Viridiplantae</taxon>
        <taxon>Streptophyta</taxon>
        <taxon>Embryophyta</taxon>
        <taxon>Tracheophyta</taxon>
        <taxon>Spermatophyta</taxon>
        <taxon>Magnoliopsida</taxon>
        <taxon>eudicotyledons</taxon>
        <taxon>Gunneridae</taxon>
        <taxon>Pentapetalae</taxon>
        <taxon>rosids</taxon>
        <taxon>fabids</taxon>
        <taxon>Fagales</taxon>
        <taxon>Fagaceae</taxon>
        <taxon>Castanea</taxon>
    </lineage>
</organism>
<accession>A0A8J4QMI6</accession>
<name>A0A8J4QMI6_9ROSI</name>